<dbReference type="PANTHER" id="PTHR32098">
    <property type="entry name" value="LYCOPENE BETA/EPSILON CYCLASE PROTEIN"/>
    <property type="match status" value="1"/>
</dbReference>
<dbReference type="PANTHER" id="PTHR32098:SF5">
    <property type="entry name" value="LYCOPENE BETA_EPSILON CYCLASE PROTEIN"/>
    <property type="match status" value="1"/>
</dbReference>
<evidence type="ECO:0000313" key="2">
    <source>
        <dbReference type="Proteomes" id="UP001237642"/>
    </source>
</evidence>
<reference evidence="1" key="2">
    <citation type="submission" date="2023-05" db="EMBL/GenBank/DDBJ databases">
        <authorList>
            <person name="Schelkunov M.I."/>
        </authorList>
    </citation>
    <scope>NUCLEOTIDE SEQUENCE</scope>
    <source>
        <strain evidence="1">Hsosn_3</strain>
        <tissue evidence="1">Leaf</tissue>
    </source>
</reference>
<accession>A0AAD8IMJ6</accession>
<organism evidence="1 2">
    <name type="scientific">Heracleum sosnowskyi</name>
    <dbReference type="NCBI Taxonomy" id="360622"/>
    <lineage>
        <taxon>Eukaryota</taxon>
        <taxon>Viridiplantae</taxon>
        <taxon>Streptophyta</taxon>
        <taxon>Embryophyta</taxon>
        <taxon>Tracheophyta</taxon>
        <taxon>Spermatophyta</taxon>
        <taxon>Magnoliopsida</taxon>
        <taxon>eudicotyledons</taxon>
        <taxon>Gunneridae</taxon>
        <taxon>Pentapetalae</taxon>
        <taxon>asterids</taxon>
        <taxon>campanulids</taxon>
        <taxon>Apiales</taxon>
        <taxon>Apiaceae</taxon>
        <taxon>Apioideae</taxon>
        <taxon>apioid superclade</taxon>
        <taxon>Tordylieae</taxon>
        <taxon>Tordyliinae</taxon>
        <taxon>Heracleum</taxon>
    </lineage>
</organism>
<gene>
    <name evidence="1" type="ORF">POM88_015759</name>
</gene>
<dbReference type="AlphaFoldDB" id="A0AAD8IMJ6"/>
<dbReference type="EMBL" id="JAUIZM010000004">
    <property type="protein sequence ID" value="KAK1387581.1"/>
    <property type="molecule type" value="Genomic_DNA"/>
</dbReference>
<protein>
    <submittedName>
        <fullName evidence="1">Uncharacterized protein</fullName>
    </submittedName>
</protein>
<proteinExistence type="predicted"/>
<keyword evidence="2" id="KW-1185">Reference proteome</keyword>
<sequence>MKVSITFIARCNTANQDLQICEPDGVLQRQEKLRKFSDILWFSATLISFRNLMHYFLQFGDASGIQSPVSFGGSGSLTRHLGRLTNGIYEAISDNLYVQPNLRASWLFQRAMLRDPVLKPFLQDVIQFGPLVKTLGLVMLTNPQLLPSIFRQVGIPMFLDWIGHFTRLVYYTFLSIIIDPIIRKSKV</sequence>
<comment type="caution">
    <text evidence="1">The sequence shown here is derived from an EMBL/GenBank/DDBJ whole genome shotgun (WGS) entry which is preliminary data.</text>
</comment>
<dbReference type="Proteomes" id="UP001237642">
    <property type="component" value="Unassembled WGS sequence"/>
</dbReference>
<evidence type="ECO:0000313" key="1">
    <source>
        <dbReference type="EMBL" id="KAK1387581.1"/>
    </source>
</evidence>
<name>A0AAD8IMJ6_9APIA</name>
<reference evidence="1" key="1">
    <citation type="submission" date="2023-02" db="EMBL/GenBank/DDBJ databases">
        <title>Genome of toxic invasive species Heracleum sosnowskyi carries increased number of genes despite the absence of recent whole-genome duplications.</title>
        <authorList>
            <person name="Schelkunov M."/>
            <person name="Shtratnikova V."/>
            <person name="Makarenko M."/>
            <person name="Klepikova A."/>
            <person name="Omelchenko D."/>
            <person name="Novikova G."/>
            <person name="Obukhova E."/>
            <person name="Bogdanov V."/>
            <person name="Penin A."/>
            <person name="Logacheva M."/>
        </authorList>
    </citation>
    <scope>NUCLEOTIDE SEQUENCE</scope>
    <source>
        <strain evidence="1">Hsosn_3</strain>
        <tissue evidence="1">Leaf</tissue>
    </source>
</reference>